<reference evidence="1 2" key="1">
    <citation type="submission" date="2015-12" db="EMBL/GenBank/DDBJ databases">
        <title>Draft genome sequence of Moniliophthora roreri, the causal agent of frosty pod rot of cacao.</title>
        <authorList>
            <person name="Aime M.C."/>
            <person name="Diaz-Valderrama J.R."/>
            <person name="Kijpornyongpan T."/>
            <person name="Phillips-Mora W."/>
        </authorList>
    </citation>
    <scope>NUCLEOTIDE SEQUENCE [LARGE SCALE GENOMIC DNA]</scope>
    <source>
        <strain evidence="1 2">MCA 2952</strain>
    </source>
</reference>
<dbReference type="AlphaFoldDB" id="A0A0W0F599"/>
<name>A0A0W0F599_MONRR</name>
<dbReference type="EMBL" id="LATX01002316">
    <property type="protein sequence ID" value="KTB31513.1"/>
    <property type="molecule type" value="Genomic_DNA"/>
</dbReference>
<organism evidence="1 2">
    <name type="scientific">Moniliophthora roreri</name>
    <name type="common">Frosty pod rot fungus</name>
    <name type="synonym">Monilia roreri</name>
    <dbReference type="NCBI Taxonomy" id="221103"/>
    <lineage>
        <taxon>Eukaryota</taxon>
        <taxon>Fungi</taxon>
        <taxon>Dikarya</taxon>
        <taxon>Basidiomycota</taxon>
        <taxon>Agaricomycotina</taxon>
        <taxon>Agaricomycetes</taxon>
        <taxon>Agaricomycetidae</taxon>
        <taxon>Agaricales</taxon>
        <taxon>Marasmiineae</taxon>
        <taxon>Marasmiaceae</taxon>
        <taxon>Moniliophthora</taxon>
    </lineage>
</organism>
<evidence type="ECO:0000313" key="2">
    <source>
        <dbReference type="Proteomes" id="UP000054988"/>
    </source>
</evidence>
<comment type="caution">
    <text evidence="1">The sequence shown here is derived from an EMBL/GenBank/DDBJ whole genome shotgun (WGS) entry which is preliminary data.</text>
</comment>
<evidence type="ECO:0000313" key="1">
    <source>
        <dbReference type="EMBL" id="KTB31513.1"/>
    </source>
</evidence>
<accession>A0A0W0F599</accession>
<protein>
    <submittedName>
        <fullName evidence="1">Uncharacterized protein</fullName>
    </submittedName>
</protein>
<dbReference type="Proteomes" id="UP000054988">
    <property type="component" value="Unassembled WGS sequence"/>
</dbReference>
<proteinExistence type="predicted"/>
<gene>
    <name evidence="1" type="ORF">WG66_15909</name>
</gene>
<sequence>MAGSTLFAAAAYINKVYTAFLPGDPFYMKNVRFCTKLLHVIILGLGCLDLSLTQGRNRFESGESISLCMLSQYAHKIDSTLQPKGCSQYHNTSQKDLLWAAFNASQAIAFTLLYFLSPAIVSRGALHSLAALASATWCNMTAA</sequence>